<proteinExistence type="predicted"/>
<dbReference type="EMBL" id="JASCZI010181932">
    <property type="protein sequence ID" value="MED6186463.1"/>
    <property type="molecule type" value="Genomic_DNA"/>
</dbReference>
<organism evidence="1 2">
    <name type="scientific">Stylosanthes scabra</name>
    <dbReference type="NCBI Taxonomy" id="79078"/>
    <lineage>
        <taxon>Eukaryota</taxon>
        <taxon>Viridiplantae</taxon>
        <taxon>Streptophyta</taxon>
        <taxon>Embryophyta</taxon>
        <taxon>Tracheophyta</taxon>
        <taxon>Spermatophyta</taxon>
        <taxon>Magnoliopsida</taxon>
        <taxon>eudicotyledons</taxon>
        <taxon>Gunneridae</taxon>
        <taxon>Pentapetalae</taxon>
        <taxon>rosids</taxon>
        <taxon>fabids</taxon>
        <taxon>Fabales</taxon>
        <taxon>Fabaceae</taxon>
        <taxon>Papilionoideae</taxon>
        <taxon>50 kb inversion clade</taxon>
        <taxon>dalbergioids sensu lato</taxon>
        <taxon>Dalbergieae</taxon>
        <taxon>Pterocarpus clade</taxon>
        <taxon>Stylosanthes</taxon>
    </lineage>
</organism>
<dbReference type="Proteomes" id="UP001341840">
    <property type="component" value="Unassembled WGS sequence"/>
</dbReference>
<accession>A0ABU6WP41</accession>
<evidence type="ECO:0000313" key="1">
    <source>
        <dbReference type="EMBL" id="MED6186463.1"/>
    </source>
</evidence>
<name>A0ABU6WP41_9FABA</name>
<evidence type="ECO:0008006" key="3">
    <source>
        <dbReference type="Google" id="ProtNLM"/>
    </source>
</evidence>
<reference evidence="1 2" key="1">
    <citation type="journal article" date="2023" name="Plants (Basel)">
        <title>Bridging the Gap: Combining Genomics and Transcriptomics Approaches to Understand Stylosanthes scabra, an Orphan Legume from the Brazilian Caatinga.</title>
        <authorList>
            <person name="Ferreira-Neto J.R.C."/>
            <person name="da Silva M.D."/>
            <person name="Binneck E."/>
            <person name="de Melo N.F."/>
            <person name="da Silva R.H."/>
            <person name="de Melo A.L.T.M."/>
            <person name="Pandolfi V."/>
            <person name="Bustamante F.O."/>
            <person name="Brasileiro-Vidal A.C."/>
            <person name="Benko-Iseppon A.M."/>
        </authorList>
    </citation>
    <scope>NUCLEOTIDE SEQUENCE [LARGE SCALE GENOMIC DNA]</scope>
    <source>
        <tissue evidence="1">Leaves</tissue>
    </source>
</reference>
<protein>
    <recommendedName>
        <fullName evidence="3">Zinc knuckle CX2CX4HX4C domain-containing protein</fullName>
    </recommendedName>
</protein>
<comment type="caution">
    <text evidence="1">The sequence shown here is derived from an EMBL/GenBank/DDBJ whole genome shotgun (WGS) entry which is preliminary data.</text>
</comment>
<keyword evidence="2" id="KW-1185">Reference proteome</keyword>
<evidence type="ECO:0000313" key="2">
    <source>
        <dbReference type="Proteomes" id="UP001341840"/>
    </source>
</evidence>
<gene>
    <name evidence="1" type="ORF">PIB30_066896</name>
</gene>
<sequence length="189" mass="21445">MCMQIDLCLPIVRKVLIDGVEYEFCYESLNFIYEECHLYGHSTDFCLNKKPLVEGHDPLTVETETIENEHGTLILMPWRHKLRRLSQLPTQRPLLWNTQVGRESKSSLNPLSPNVNHPVFESLIGKQLISKVVSVMLLLSRKLQKNYSGGKGKVQTLSTFFTAELASRGCCCSVRVMPPFLFFGALAIS</sequence>